<dbReference type="GO" id="GO:0000287">
    <property type="term" value="F:magnesium ion binding"/>
    <property type="evidence" value="ECO:0007669"/>
    <property type="project" value="InterPro"/>
</dbReference>
<dbReference type="PANTHER" id="PTHR11902:SF30">
    <property type="entry name" value="ENOLASE 4"/>
    <property type="match status" value="1"/>
</dbReference>
<feature type="region of interest" description="Disordered" evidence="9">
    <location>
        <begin position="191"/>
        <end position="210"/>
    </location>
</feature>
<evidence type="ECO:0000256" key="2">
    <source>
        <dbReference type="ARBA" id="ARBA00009604"/>
    </source>
</evidence>
<dbReference type="GO" id="GO:0004634">
    <property type="term" value="F:phosphopyruvate hydratase activity"/>
    <property type="evidence" value="ECO:0007669"/>
    <property type="project" value="UniProtKB-EC"/>
</dbReference>
<evidence type="ECO:0000259" key="11">
    <source>
        <dbReference type="SMART" id="SM01193"/>
    </source>
</evidence>
<dbReference type="OrthoDB" id="10009078at2759"/>
<dbReference type="GO" id="GO:0000015">
    <property type="term" value="C:phosphopyruvate hydratase complex"/>
    <property type="evidence" value="ECO:0007669"/>
    <property type="project" value="InterPro"/>
</dbReference>
<evidence type="ECO:0000256" key="5">
    <source>
        <dbReference type="ARBA" id="ARBA00023239"/>
    </source>
</evidence>
<name>A0A9Q0YQR7_HOLLE</name>
<keyword evidence="5" id="KW-0456">Lyase</keyword>
<dbReference type="PRINTS" id="PR00148">
    <property type="entry name" value="ENOLASE"/>
</dbReference>
<evidence type="ECO:0000313" key="13">
    <source>
        <dbReference type="Proteomes" id="UP001152320"/>
    </source>
</evidence>
<accession>A0A9Q0YQR7</accession>
<dbReference type="EC" id="4.2.1.11" evidence="3"/>
<dbReference type="InterPro" id="IPR047500">
    <property type="entry name" value="DD_ENO4"/>
</dbReference>
<dbReference type="InterPro" id="IPR020810">
    <property type="entry name" value="Enolase_C"/>
</dbReference>
<gene>
    <name evidence="12" type="ORF">HOLleu_33435</name>
</gene>
<comment type="similarity">
    <text evidence="2">Belongs to the enolase family.</text>
</comment>
<comment type="caution">
    <text evidence="12">The sequence shown here is derived from an EMBL/GenBank/DDBJ whole genome shotgun (WGS) entry which is preliminary data.</text>
</comment>
<organism evidence="12 13">
    <name type="scientific">Holothuria leucospilota</name>
    <name type="common">Black long sea cucumber</name>
    <name type="synonym">Mertensiothuria leucospilota</name>
    <dbReference type="NCBI Taxonomy" id="206669"/>
    <lineage>
        <taxon>Eukaryota</taxon>
        <taxon>Metazoa</taxon>
        <taxon>Echinodermata</taxon>
        <taxon>Eleutherozoa</taxon>
        <taxon>Echinozoa</taxon>
        <taxon>Holothuroidea</taxon>
        <taxon>Aspidochirotacea</taxon>
        <taxon>Aspidochirotida</taxon>
        <taxon>Holothuriidae</taxon>
        <taxon>Holothuria</taxon>
    </lineage>
</organism>
<dbReference type="Gene3D" id="3.20.20.120">
    <property type="entry name" value="Enolase-like C-terminal domain"/>
    <property type="match status" value="1"/>
</dbReference>
<protein>
    <recommendedName>
        <fullName evidence="7">Enolase 4</fullName>
        <ecNumber evidence="3">4.2.1.11</ecNumber>
    </recommendedName>
    <alternativeName>
        <fullName evidence="6">2-phospho-D-glycerate hydro-lyase</fullName>
    </alternativeName>
</protein>
<evidence type="ECO:0000256" key="9">
    <source>
        <dbReference type="SAM" id="MobiDB-lite"/>
    </source>
</evidence>
<dbReference type="SMART" id="SM01193">
    <property type="entry name" value="Enolase_N"/>
    <property type="match status" value="1"/>
</dbReference>
<dbReference type="Pfam" id="PF03952">
    <property type="entry name" value="Enolase_N"/>
    <property type="match status" value="1"/>
</dbReference>
<dbReference type="CDD" id="cd22974">
    <property type="entry name" value="DD_ENO4"/>
    <property type="match status" value="1"/>
</dbReference>
<dbReference type="SUPFAM" id="SSF54826">
    <property type="entry name" value="Enolase N-terminal domain-like"/>
    <property type="match status" value="1"/>
</dbReference>
<dbReference type="EMBL" id="JAIZAY010000017">
    <property type="protein sequence ID" value="KAJ8025785.1"/>
    <property type="molecule type" value="Genomic_DNA"/>
</dbReference>
<dbReference type="Proteomes" id="UP001152320">
    <property type="component" value="Chromosome 17"/>
</dbReference>
<comment type="catalytic activity">
    <reaction evidence="8">
        <text>(2R)-2-phosphoglycerate = phosphoenolpyruvate + H2O</text>
        <dbReference type="Rhea" id="RHEA:10164"/>
        <dbReference type="ChEBI" id="CHEBI:15377"/>
        <dbReference type="ChEBI" id="CHEBI:58289"/>
        <dbReference type="ChEBI" id="CHEBI:58702"/>
        <dbReference type="EC" id="4.2.1.11"/>
    </reaction>
</comment>
<dbReference type="PANTHER" id="PTHR11902">
    <property type="entry name" value="ENOLASE"/>
    <property type="match status" value="1"/>
</dbReference>
<dbReference type="SUPFAM" id="SSF51604">
    <property type="entry name" value="Enolase C-terminal domain-like"/>
    <property type="match status" value="1"/>
</dbReference>
<evidence type="ECO:0000256" key="8">
    <source>
        <dbReference type="ARBA" id="ARBA00048333"/>
    </source>
</evidence>
<sequence>MAASRSSQRNAREFFELKQRAVQFYKENKVPEKLEEILNAMVYEQPPDVYGKLSEYFEAISKPPVISRVQAHQVLDSRGQPTLQADVHCIVRGIEKHISSSTMSSFNHLADSAPLDQKEAEELERKESLTAAIEYIQGPFNDALSGTDPIQQKEIDHVISSIINKMKEDKGEKDADENKTQVEICDDAKSEVSKADTKHTSAKGKKKSGSAKSMTVIVQEPKEPMFCGCNAVCVVSQAMATTAAAIQDVPLYEYIASLYQEEPSYQFSLPIPMVTVLSSGKAAPGKQNLIKEVLIIPKPDLPYSESLDKLLQIYHQVVKIQFSRVGVSAYYTNDFGAVSPQYDRPDQLLDHVMEALLALGLTAGEDVFLGLNCAAHELYDPDKGKYEIMSGTLKTGDDMLEVYADIITRYPGVIALIDPLKKHDVVARKKLCAQFSANCFILGDQAYPRPEKFLVMGFDNLELNGAVLKLQQMTSVTDLVKTAKMIHDQRCISILTGVQGETNDTFLADLAVGIQSTFVKFGAPNRGERVALYNRLGRIADQLDSQGAMVPRSEFPFCAIHQPEPELTDDNTSQIQDDQSIESGSKKGD</sequence>
<comment type="pathway">
    <text evidence="1">Carbohydrate degradation; glycolysis; pyruvate from D-glyceraldehyde 3-phosphate: step 4/5.</text>
</comment>
<dbReference type="InterPro" id="IPR036849">
    <property type="entry name" value="Enolase-like_C_sf"/>
</dbReference>
<evidence type="ECO:0000256" key="4">
    <source>
        <dbReference type="ARBA" id="ARBA00023152"/>
    </source>
</evidence>
<dbReference type="Gene3D" id="3.30.390.10">
    <property type="entry name" value="Enolase-like, N-terminal domain"/>
    <property type="match status" value="1"/>
</dbReference>
<evidence type="ECO:0000256" key="6">
    <source>
        <dbReference type="ARBA" id="ARBA00031125"/>
    </source>
</evidence>
<evidence type="ECO:0000256" key="7">
    <source>
        <dbReference type="ARBA" id="ARBA00034855"/>
    </source>
</evidence>
<feature type="compositionally biased region" description="Polar residues" evidence="9">
    <location>
        <begin position="570"/>
        <end position="583"/>
    </location>
</feature>
<dbReference type="Pfam" id="PF00113">
    <property type="entry name" value="Enolase_C"/>
    <property type="match status" value="1"/>
</dbReference>
<proteinExistence type="inferred from homology"/>
<evidence type="ECO:0000259" key="10">
    <source>
        <dbReference type="SMART" id="SM01192"/>
    </source>
</evidence>
<dbReference type="SMART" id="SM01192">
    <property type="entry name" value="Enolase_C"/>
    <property type="match status" value="1"/>
</dbReference>
<feature type="domain" description="Enolase C-terminal TIM barrel" evidence="10">
    <location>
        <begin position="266"/>
        <end position="557"/>
    </location>
</feature>
<dbReference type="InterPro" id="IPR020811">
    <property type="entry name" value="Enolase_N"/>
</dbReference>
<feature type="domain" description="Enolase N-terminal" evidence="11">
    <location>
        <begin position="66"/>
        <end position="255"/>
    </location>
</feature>
<evidence type="ECO:0000313" key="12">
    <source>
        <dbReference type="EMBL" id="KAJ8025785.1"/>
    </source>
</evidence>
<dbReference type="GO" id="GO:0006096">
    <property type="term" value="P:glycolytic process"/>
    <property type="evidence" value="ECO:0007669"/>
    <property type="project" value="UniProtKB-KW"/>
</dbReference>
<reference evidence="12" key="1">
    <citation type="submission" date="2021-10" db="EMBL/GenBank/DDBJ databases">
        <title>Tropical sea cucumber genome reveals ecological adaptation and Cuvierian tubules defense mechanism.</title>
        <authorList>
            <person name="Chen T."/>
        </authorList>
    </citation>
    <scope>NUCLEOTIDE SEQUENCE</scope>
    <source>
        <strain evidence="12">Nanhai2018</strain>
        <tissue evidence="12">Muscle</tissue>
    </source>
</reference>
<keyword evidence="13" id="KW-1185">Reference proteome</keyword>
<feature type="compositionally biased region" description="Basic residues" evidence="9">
    <location>
        <begin position="200"/>
        <end position="209"/>
    </location>
</feature>
<evidence type="ECO:0000256" key="1">
    <source>
        <dbReference type="ARBA" id="ARBA00005031"/>
    </source>
</evidence>
<dbReference type="AlphaFoldDB" id="A0A9Q0YQR7"/>
<evidence type="ECO:0000256" key="3">
    <source>
        <dbReference type="ARBA" id="ARBA00012058"/>
    </source>
</evidence>
<dbReference type="InterPro" id="IPR029017">
    <property type="entry name" value="Enolase-like_N"/>
</dbReference>
<feature type="region of interest" description="Disordered" evidence="9">
    <location>
        <begin position="563"/>
        <end position="589"/>
    </location>
</feature>
<dbReference type="InterPro" id="IPR000941">
    <property type="entry name" value="Enolase"/>
</dbReference>
<keyword evidence="4" id="KW-0324">Glycolysis</keyword>